<accession>A0A518B7V7</accession>
<dbReference type="KEGG" id="knv:Pan216_39260"/>
<evidence type="ECO:0000313" key="10">
    <source>
        <dbReference type="EMBL" id="QDU63051.1"/>
    </source>
</evidence>
<sequence length="376" mass="41951">MRTPLTWLNLQQHKARLAVTALGLSLATTLLFVHLGIFHGMTHNAVRLYSALDFDLALVSSRYSWQLEPDRFSVRRLHYLRRYDAIDSVEPVRVRSGLFRNIQEGTSHFTLIVGIDPNADTFREAELNERASLVRDDRSLLMDSLSMNVYGDWGVGSRPEVIGQRCRIVGDLEIGPGIVAPGLAVVSHQTYDQLFGRENVGTATLGLIRLADRADPERVAALMNADLPKDVRVLTRTDLEHRERHHLLFVRPVGVIFGSNVVIALALAVIVIYQVLCTEVSNRLREFATIHALGYSLGFVRGVVLRQTAFILVVSFIPAVTVSVLLYKVLEEMSRMPIVMTAERLLFVASLLAGTSFLAALAATTRLRRLEPAELF</sequence>
<organism evidence="10 11">
    <name type="scientific">Kolteria novifilia</name>
    <dbReference type="NCBI Taxonomy" id="2527975"/>
    <lineage>
        <taxon>Bacteria</taxon>
        <taxon>Pseudomonadati</taxon>
        <taxon>Planctomycetota</taxon>
        <taxon>Planctomycetia</taxon>
        <taxon>Kolteriales</taxon>
        <taxon>Kolteriaceae</taxon>
        <taxon>Kolteria</taxon>
    </lineage>
</organism>
<feature type="transmembrane region" description="Helical" evidence="7">
    <location>
        <begin position="309"/>
        <end position="330"/>
    </location>
</feature>
<feature type="transmembrane region" description="Helical" evidence="7">
    <location>
        <begin position="253"/>
        <end position="276"/>
    </location>
</feature>
<evidence type="ECO:0000259" key="9">
    <source>
        <dbReference type="Pfam" id="PF12704"/>
    </source>
</evidence>
<dbReference type="InterPro" id="IPR005891">
    <property type="entry name" value="DevC"/>
</dbReference>
<comment type="subcellular location">
    <subcellularLocation>
        <location evidence="1">Cell membrane</location>
        <topology evidence="1">Multi-pass membrane protein</topology>
    </subcellularLocation>
</comment>
<dbReference type="InterPro" id="IPR003838">
    <property type="entry name" value="ABC3_permease_C"/>
</dbReference>
<name>A0A518B7V7_9BACT</name>
<dbReference type="InterPro" id="IPR051125">
    <property type="entry name" value="ABC-4/HrtB_transporter"/>
</dbReference>
<protein>
    <submittedName>
        <fullName evidence="10">FtsX-like permease family protein</fullName>
    </submittedName>
</protein>
<dbReference type="GO" id="GO:0005886">
    <property type="term" value="C:plasma membrane"/>
    <property type="evidence" value="ECO:0007669"/>
    <property type="project" value="UniProtKB-SubCell"/>
</dbReference>
<dbReference type="Proteomes" id="UP000317093">
    <property type="component" value="Chromosome"/>
</dbReference>
<feature type="transmembrane region" description="Helical" evidence="7">
    <location>
        <begin position="342"/>
        <end position="363"/>
    </location>
</feature>
<dbReference type="AlphaFoldDB" id="A0A518B7V7"/>
<keyword evidence="2" id="KW-0813">Transport</keyword>
<evidence type="ECO:0000256" key="6">
    <source>
        <dbReference type="ARBA" id="ARBA00023136"/>
    </source>
</evidence>
<keyword evidence="5 7" id="KW-1133">Transmembrane helix</keyword>
<dbReference type="PIRSF" id="PIRSF031773">
    <property type="entry name" value="DevC"/>
    <property type="match status" value="1"/>
</dbReference>
<evidence type="ECO:0000256" key="7">
    <source>
        <dbReference type="SAM" id="Phobius"/>
    </source>
</evidence>
<feature type="domain" description="MacB-like periplasmic core" evidence="9">
    <location>
        <begin position="18"/>
        <end position="224"/>
    </location>
</feature>
<evidence type="ECO:0000313" key="11">
    <source>
        <dbReference type="Proteomes" id="UP000317093"/>
    </source>
</evidence>
<evidence type="ECO:0000256" key="2">
    <source>
        <dbReference type="ARBA" id="ARBA00022448"/>
    </source>
</evidence>
<keyword evidence="6 7" id="KW-0472">Membrane</keyword>
<reference evidence="10 11" key="1">
    <citation type="submission" date="2019-02" db="EMBL/GenBank/DDBJ databases">
        <title>Deep-cultivation of Planctomycetes and their phenomic and genomic characterization uncovers novel biology.</title>
        <authorList>
            <person name="Wiegand S."/>
            <person name="Jogler M."/>
            <person name="Boedeker C."/>
            <person name="Pinto D."/>
            <person name="Vollmers J."/>
            <person name="Rivas-Marin E."/>
            <person name="Kohn T."/>
            <person name="Peeters S.H."/>
            <person name="Heuer A."/>
            <person name="Rast P."/>
            <person name="Oberbeckmann S."/>
            <person name="Bunk B."/>
            <person name="Jeske O."/>
            <person name="Meyerdierks A."/>
            <person name="Storesund J.E."/>
            <person name="Kallscheuer N."/>
            <person name="Luecker S."/>
            <person name="Lage O.M."/>
            <person name="Pohl T."/>
            <person name="Merkel B.J."/>
            <person name="Hornburger P."/>
            <person name="Mueller R.-W."/>
            <person name="Bruemmer F."/>
            <person name="Labrenz M."/>
            <person name="Spormann A.M."/>
            <person name="Op den Camp H."/>
            <person name="Overmann J."/>
            <person name="Amann R."/>
            <person name="Jetten M.S.M."/>
            <person name="Mascher T."/>
            <person name="Medema M.H."/>
            <person name="Devos D.P."/>
            <person name="Kaster A.-K."/>
            <person name="Ovreas L."/>
            <person name="Rohde M."/>
            <person name="Galperin M.Y."/>
            <person name="Jogler C."/>
        </authorList>
    </citation>
    <scope>NUCLEOTIDE SEQUENCE [LARGE SCALE GENOMIC DNA]</scope>
    <source>
        <strain evidence="10 11">Pan216</strain>
    </source>
</reference>
<feature type="transmembrane region" description="Helical" evidence="7">
    <location>
        <begin position="15"/>
        <end position="38"/>
    </location>
</feature>
<keyword evidence="4 7" id="KW-0812">Transmembrane</keyword>
<dbReference type="PANTHER" id="PTHR43738">
    <property type="entry name" value="ABC TRANSPORTER, MEMBRANE PROTEIN"/>
    <property type="match status" value="1"/>
</dbReference>
<dbReference type="Pfam" id="PF02687">
    <property type="entry name" value="FtsX"/>
    <property type="match status" value="1"/>
</dbReference>
<dbReference type="PANTHER" id="PTHR43738:SF1">
    <property type="entry name" value="HEMIN TRANSPORT SYSTEM PERMEASE PROTEIN HRTB-RELATED"/>
    <property type="match status" value="1"/>
</dbReference>
<gene>
    <name evidence="10" type="ORF">Pan216_39260</name>
</gene>
<keyword evidence="3" id="KW-1003">Cell membrane</keyword>
<dbReference type="EMBL" id="CP036279">
    <property type="protein sequence ID" value="QDU63051.1"/>
    <property type="molecule type" value="Genomic_DNA"/>
</dbReference>
<dbReference type="InterPro" id="IPR025857">
    <property type="entry name" value="MacB_PCD"/>
</dbReference>
<keyword evidence="11" id="KW-1185">Reference proteome</keyword>
<evidence type="ECO:0000256" key="3">
    <source>
        <dbReference type="ARBA" id="ARBA00022475"/>
    </source>
</evidence>
<proteinExistence type="predicted"/>
<dbReference type="Pfam" id="PF12704">
    <property type="entry name" value="MacB_PCD"/>
    <property type="match status" value="1"/>
</dbReference>
<evidence type="ECO:0000256" key="1">
    <source>
        <dbReference type="ARBA" id="ARBA00004651"/>
    </source>
</evidence>
<evidence type="ECO:0000259" key="8">
    <source>
        <dbReference type="Pfam" id="PF02687"/>
    </source>
</evidence>
<evidence type="ECO:0000256" key="5">
    <source>
        <dbReference type="ARBA" id="ARBA00022989"/>
    </source>
</evidence>
<dbReference type="RefSeq" id="WP_145260231.1">
    <property type="nucleotide sequence ID" value="NZ_CP036279.1"/>
</dbReference>
<evidence type="ECO:0000256" key="4">
    <source>
        <dbReference type="ARBA" id="ARBA00022692"/>
    </source>
</evidence>
<feature type="domain" description="ABC3 transporter permease C-terminal" evidence="8">
    <location>
        <begin position="261"/>
        <end position="372"/>
    </location>
</feature>